<dbReference type="EMBL" id="OX465080">
    <property type="protein sequence ID" value="CAI9279813.1"/>
    <property type="molecule type" value="Genomic_DNA"/>
</dbReference>
<dbReference type="Proteomes" id="UP001177003">
    <property type="component" value="Chromosome 4"/>
</dbReference>
<feature type="region of interest" description="Disordered" evidence="1">
    <location>
        <begin position="37"/>
        <end position="86"/>
    </location>
</feature>
<feature type="compositionally biased region" description="Basic and acidic residues" evidence="1">
    <location>
        <begin position="40"/>
        <end position="86"/>
    </location>
</feature>
<organism evidence="2 3">
    <name type="scientific">Lactuca saligna</name>
    <name type="common">Willowleaf lettuce</name>
    <dbReference type="NCBI Taxonomy" id="75948"/>
    <lineage>
        <taxon>Eukaryota</taxon>
        <taxon>Viridiplantae</taxon>
        <taxon>Streptophyta</taxon>
        <taxon>Embryophyta</taxon>
        <taxon>Tracheophyta</taxon>
        <taxon>Spermatophyta</taxon>
        <taxon>Magnoliopsida</taxon>
        <taxon>eudicotyledons</taxon>
        <taxon>Gunneridae</taxon>
        <taxon>Pentapetalae</taxon>
        <taxon>asterids</taxon>
        <taxon>campanulids</taxon>
        <taxon>Asterales</taxon>
        <taxon>Asteraceae</taxon>
        <taxon>Cichorioideae</taxon>
        <taxon>Cichorieae</taxon>
        <taxon>Lactucinae</taxon>
        <taxon>Lactuca</taxon>
    </lineage>
</organism>
<evidence type="ECO:0000313" key="3">
    <source>
        <dbReference type="Proteomes" id="UP001177003"/>
    </source>
</evidence>
<evidence type="ECO:0000313" key="2">
    <source>
        <dbReference type="EMBL" id="CAI9279813.1"/>
    </source>
</evidence>
<keyword evidence="3" id="KW-1185">Reference proteome</keyword>
<sequence length="123" mass="13718">MVKCLYRSPLATALTIAENVHLFNLSKIESVSASTTLLKQRGEAKKASGEEIKKPASGSDKHEQKLKTNDPKGNEASGSKEIDENLRIAKEAKAREKEAREAQVTMETQKLLFPSWSRKYTQN</sequence>
<name>A0AA35YTM7_LACSI</name>
<accession>A0AA35YTM7</accession>
<reference evidence="2" key="1">
    <citation type="submission" date="2023-04" db="EMBL/GenBank/DDBJ databases">
        <authorList>
            <person name="Vijverberg K."/>
            <person name="Xiong W."/>
            <person name="Schranz E."/>
        </authorList>
    </citation>
    <scope>NUCLEOTIDE SEQUENCE</scope>
</reference>
<gene>
    <name evidence="2" type="ORF">LSALG_LOCUS19590</name>
</gene>
<proteinExistence type="predicted"/>
<protein>
    <submittedName>
        <fullName evidence="2">Uncharacterized protein</fullName>
    </submittedName>
</protein>
<dbReference type="AlphaFoldDB" id="A0AA35YTM7"/>
<evidence type="ECO:0000256" key="1">
    <source>
        <dbReference type="SAM" id="MobiDB-lite"/>
    </source>
</evidence>